<feature type="non-terminal residue" evidence="1">
    <location>
        <position position="1"/>
    </location>
</feature>
<dbReference type="EMBL" id="HAEG01003219">
    <property type="protein sequence ID" value="SBR68804.1"/>
    <property type="molecule type" value="Transcribed_RNA"/>
</dbReference>
<reference evidence="1" key="2">
    <citation type="submission" date="2016-06" db="EMBL/GenBank/DDBJ databases">
        <title>The genome of a short-lived fish provides insights into sex chromosome evolution and the genetic control of aging.</title>
        <authorList>
            <person name="Reichwald K."/>
            <person name="Felder M."/>
            <person name="Petzold A."/>
            <person name="Koch P."/>
            <person name="Groth M."/>
            <person name="Platzer M."/>
        </authorList>
    </citation>
    <scope>NUCLEOTIDE SEQUENCE</scope>
    <source>
        <tissue evidence="1">Brain</tissue>
    </source>
</reference>
<organism evidence="1">
    <name type="scientific">Nothobranchius pienaari</name>
    <dbReference type="NCBI Taxonomy" id="704102"/>
    <lineage>
        <taxon>Eukaryota</taxon>
        <taxon>Metazoa</taxon>
        <taxon>Chordata</taxon>
        <taxon>Craniata</taxon>
        <taxon>Vertebrata</taxon>
        <taxon>Euteleostomi</taxon>
        <taxon>Actinopterygii</taxon>
        <taxon>Neopterygii</taxon>
        <taxon>Teleostei</taxon>
        <taxon>Neoteleostei</taxon>
        <taxon>Acanthomorphata</taxon>
        <taxon>Ovalentaria</taxon>
        <taxon>Atherinomorphae</taxon>
        <taxon>Cyprinodontiformes</taxon>
        <taxon>Nothobranchiidae</taxon>
        <taxon>Nothobranchius</taxon>
    </lineage>
</organism>
<dbReference type="AlphaFoldDB" id="A0A1A8NIW6"/>
<proteinExistence type="predicted"/>
<name>A0A1A8NIW6_9TELE</name>
<sequence length="55" mass="6102">LFFIQTNKYSNGVAIIFYFLLELADSMLPGCTAALCWVFQVTVIVQTGNVELVCP</sequence>
<feature type="non-terminal residue" evidence="1">
    <location>
        <position position="55"/>
    </location>
</feature>
<protein>
    <submittedName>
        <fullName evidence="1">Uncharacterized protein</fullName>
    </submittedName>
</protein>
<reference evidence="1" key="1">
    <citation type="submission" date="2016-05" db="EMBL/GenBank/DDBJ databases">
        <authorList>
            <person name="Lavstsen T."/>
            <person name="Jespersen J.S."/>
        </authorList>
    </citation>
    <scope>NUCLEOTIDE SEQUENCE</scope>
    <source>
        <tissue evidence="1">Brain</tissue>
    </source>
</reference>
<accession>A0A1A8NIW6</accession>
<evidence type="ECO:0000313" key="1">
    <source>
        <dbReference type="EMBL" id="SBR68804.1"/>
    </source>
</evidence>
<gene>
    <name evidence="1" type="primary">Nfu_g_1_014740</name>
</gene>